<accession>A0A9Q3D7L7</accession>
<feature type="region of interest" description="Disordered" evidence="1">
    <location>
        <begin position="1"/>
        <end position="31"/>
    </location>
</feature>
<evidence type="ECO:0000313" key="2">
    <source>
        <dbReference type="EMBL" id="MBW0495793.1"/>
    </source>
</evidence>
<dbReference type="Proteomes" id="UP000765509">
    <property type="component" value="Unassembled WGS sequence"/>
</dbReference>
<reference evidence="2" key="1">
    <citation type="submission" date="2021-03" db="EMBL/GenBank/DDBJ databases">
        <title>Draft genome sequence of rust myrtle Austropuccinia psidii MF-1, a brazilian biotype.</title>
        <authorList>
            <person name="Quecine M.C."/>
            <person name="Pachon D.M.R."/>
            <person name="Bonatelli M.L."/>
            <person name="Correr F.H."/>
            <person name="Franceschini L.M."/>
            <person name="Leite T.F."/>
            <person name="Margarido G.R.A."/>
            <person name="Almeida C.A."/>
            <person name="Ferrarezi J.A."/>
            <person name="Labate C.A."/>
        </authorList>
    </citation>
    <scope>NUCLEOTIDE SEQUENCE</scope>
    <source>
        <strain evidence="2">MF-1</strain>
    </source>
</reference>
<sequence>MRRVDEEIEKAESHNRKTSNQHHRLVPNKPVTSIYNQVPRGLPIDFYDPSWFNSHTDGQKTLTADSFDFAFIPDESESLRGIQHPNERLGHRNFTENYWDQLIEPYDISHKITNEEDLETSGDSNDEIDDDSEVVSLEVYFTYPNRPQLS</sequence>
<protein>
    <submittedName>
        <fullName evidence="2">Uncharacterized protein</fullName>
    </submittedName>
</protein>
<proteinExistence type="predicted"/>
<name>A0A9Q3D7L7_9BASI</name>
<evidence type="ECO:0000313" key="3">
    <source>
        <dbReference type="Proteomes" id="UP000765509"/>
    </source>
</evidence>
<keyword evidence="3" id="KW-1185">Reference proteome</keyword>
<dbReference type="AlphaFoldDB" id="A0A9Q3D7L7"/>
<organism evidence="2 3">
    <name type="scientific">Austropuccinia psidii MF-1</name>
    <dbReference type="NCBI Taxonomy" id="1389203"/>
    <lineage>
        <taxon>Eukaryota</taxon>
        <taxon>Fungi</taxon>
        <taxon>Dikarya</taxon>
        <taxon>Basidiomycota</taxon>
        <taxon>Pucciniomycotina</taxon>
        <taxon>Pucciniomycetes</taxon>
        <taxon>Pucciniales</taxon>
        <taxon>Sphaerophragmiaceae</taxon>
        <taxon>Austropuccinia</taxon>
    </lineage>
</organism>
<comment type="caution">
    <text evidence="2">The sequence shown here is derived from an EMBL/GenBank/DDBJ whole genome shotgun (WGS) entry which is preliminary data.</text>
</comment>
<evidence type="ECO:0000256" key="1">
    <source>
        <dbReference type="SAM" id="MobiDB-lite"/>
    </source>
</evidence>
<dbReference type="EMBL" id="AVOT02013296">
    <property type="protein sequence ID" value="MBW0495793.1"/>
    <property type="molecule type" value="Genomic_DNA"/>
</dbReference>
<feature type="compositionally biased region" description="Basic residues" evidence="1">
    <location>
        <begin position="16"/>
        <end position="26"/>
    </location>
</feature>
<gene>
    <name evidence="2" type="ORF">O181_035508</name>
</gene>